<comment type="caution">
    <text evidence="6">The sequence shown here is derived from an EMBL/GenBank/DDBJ whole genome shotgun (WGS) entry which is preliminary data.</text>
</comment>
<dbReference type="GO" id="GO:0006508">
    <property type="term" value="P:proteolysis"/>
    <property type="evidence" value="ECO:0007669"/>
    <property type="project" value="UniProtKB-KW"/>
</dbReference>
<dbReference type="InterPro" id="IPR018114">
    <property type="entry name" value="TRYPSIN_HIS"/>
</dbReference>
<keyword evidence="3" id="KW-0378">Hydrolase</keyword>
<dbReference type="InterPro" id="IPR001314">
    <property type="entry name" value="Peptidase_S1A"/>
</dbReference>
<evidence type="ECO:0000256" key="4">
    <source>
        <dbReference type="SAM" id="Phobius"/>
    </source>
</evidence>
<evidence type="ECO:0000256" key="2">
    <source>
        <dbReference type="ARBA" id="ARBA00023157"/>
    </source>
</evidence>
<reference evidence="6 7" key="1">
    <citation type="journal article" date="2018" name="MBio">
        <title>Comparative Genomics Reveals the Core Gene Toolbox for the Fungus-Insect Symbiosis.</title>
        <authorList>
            <person name="Wang Y."/>
            <person name="Stata M."/>
            <person name="Wang W."/>
            <person name="Stajich J.E."/>
            <person name="White M.M."/>
            <person name="Moncalvo J.M."/>
        </authorList>
    </citation>
    <scope>NUCLEOTIDE SEQUENCE [LARGE SCALE GENOMIC DNA]</scope>
    <source>
        <strain evidence="6 7">SWE-8-4</strain>
    </source>
</reference>
<dbReference type="GO" id="GO:0004252">
    <property type="term" value="F:serine-type endopeptidase activity"/>
    <property type="evidence" value="ECO:0007669"/>
    <property type="project" value="InterPro"/>
</dbReference>
<name>A0A2T9YFM9_9FUNG</name>
<dbReference type="EMBL" id="MBFR01000218">
    <property type="protein sequence ID" value="PVU91151.1"/>
    <property type="molecule type" value="Genomic_DNA"/>
</dbReference>
<dbReference type="PROSITE" id="PS00134">
    <property type="entry name" value="TRYPSIN_HIS"/>
    <property type="match status" value="1"/>
</dbReference>
<keyword evidence="3" id="KW-0645">Protease</keyword>
<gene>
    <name evidence="6" type="ORF">BB561_004547</name>
</gene>
<dbReference type="Proteomes" id="UP000245383">
    <property type="component" value="Unassembled WGS sequence"/>
</dbReference>
<dbReference type="PROSITE" id="PS00135">
    <property type="entry name" value="TRYPSIN_SER"/>
    <property type="match status" value="1"/>
</dbReference>
<keyword evidence="4" id="KW-0812">Transmembrane</keyword>
<dbReference type="OrthoDB" id="6380398at2759"/>
<evidence type="ECO:0000313" key="7">
    <source>
        <dbReference type="Proteomes" id="UP000245383"/>
    </source>
</evidence>
<keyword evidence="4" id="KW-0472">Membrane</keyword>
<dbReference type="InterPro" id="IPR043504">
    <property type="entry name" value="Peptidase_S1_PA_chymotrypsin"/>
</dbReference>
<keyword evidence="4" id="KW-1133">Transmembrane helix</keyword>
<dbReference type="InterPro" id="IPR033116">
    <property type="entry name" value="TRYPSIN_SER"/>
</dbReference>
<dbReference type="SMART" id="SM00020">
    <property type="entry name" value="Tryp_SPc"/>
    <property type="match status" value="1"/>
</dbReference>
<organism evidence="6 7">
    <name type="scientific">Smittium simulii</name>
    <dbReference type="NCBI Taxonomy" id="133385"/>
    <lineage>
        <taxon>Eukaryota</taxon>
        <taxon>Fungi</taxon>
        <taxon>Fungi incertae sedis</taxon>
        <taxon>Zoopagomycota</taxon>
        <taxon>Kickxellomycotina</taxon>
        <taxon>Harpellomycetes</taxon>
        <taxon>Harpellales</taxon>
        <taxon>Legeriomycetaceae</taxon>
        <taxon>Smittium</taxon>
    </lineage>
</organism>
<comment type="similarity">
    <text evidence="1">Belongs to the peptidase S1 family.</text>
</comment>
<evidence type="ECO:0000313" key="6">
    <source>
        <dbReference type="EMBL" id="PVU91151.1"/>
    </source>
</evidence>
<keyword evidence="2" id="KW-1015">Disulfide bond</keyword>
<dbReference type="PANTHER" id="PTHR24276">
    <property type="entry name" value="POLYSERASE-RELATED"/>
    <property type="match status" value="1"/>
</dbReference>
<dbReference type="SUPFAM" id="SSF50494">
    <property type="entry name" value="Trypsin-like serine proteases"/>
    <property type="match status" value="1"/>
</dbReference>
<dbReference type="PANTHER" id="PTHR24276:SF91">
    <property type="entry name" value="AT26814P-RELATED"/>
    <property type="match status" value="1"/>
</dbReference>
<evidence type="ECO:0000259" key="5">
    <source>
        <dbReference type="PROSITE" id="PS50240"/>
    </source>
</evidence>
<keyword evidence="3" id="KW-0720">Serine protease</keyword>
<protein>
    <recommendedName>
        <fullName evidence="5">Peptidase S1 domain-containing protein</fullName>
    </recommendedName>
</protein>
<feature type="transmembrane region" description="Helical" evidence="4">
    <location>
        <begin position="322"/>
        <end position="342"/>
    </location>
</feature>
<dbReference type="InterPro" id="IPR009003">
    <property type="entry name" value="Peptidase_S1_PA"/>
</dbReference>
<dbReference type="FunFam" id="2.40.10.10:FF:000068">
    <property type="entry name" value="transmembrane protease serine 2"/>
    <property type="match status" value="1"/>
</dbReference>
<dbReference type="PROSITE" id="PS50240">
    <property type="entry name" value="TRYPSIN_DOM"/>
    <property type="match status" value="1"/>
</dbReference>
<dbReference type="PRINTS" id="PR00722">
    <property type="entry name" value="CHYMOTRYPSIN"/>
</dbReference>
<evidence type="ECO:0000256" key="3">
    <source>
        <dbReference type="RuleBase" id="RU363034"/>
    </source>
</evidence>
<sequence>MQRKNMTNFKVEDRISELAKESQLAKSTIHNMYRVLNGNKACIKDFPFAVFIYISKEDDGHACAGSLISPNFVITAAHCLFDIGGMEVDCENIHISAGTEKSIRESDNIYNAEKIYVHPKYNPNTSLSDLALIKLDENIPESIAVPTKIYDHNVTDEMHVKAAGWGLTSNSFTATISDNLNWVNLTISSSDNCKQLNPTWEDNNNYNICTTNKNGSDTCYGDSGGPLVLACSELMPIVGVTSMGNAPGNNPHPLCGQENGVGYYTNLKYHIDWIANQTKIPLSDLLYSFKMNEKALSSFETGRSGTIAKSDSTTISKNYKKLIGNLKAFICIHLLIFLPLTIF</sequence>
<dbReference type="STRING" id="133385.A0A2T9YFM9"/>
<keyword evidence="7" id="KW-1185">Reference proteome</keyword>
<evidence type="ECO:0000256" key="1">
    <source>
        <dbReference type="ARBA" id="ARBA00007664"/>
    </source>
</evidence>
<dbReference type="InterPro" id="IPR050430">
    <property type="entry name" value="Peptidase_S1"/>
</dbReference>
<accession>A0A2T9YFM9</accession>
<dbReference type="Gene3D" id="2.40.10.10">
    <property type="entry name" value="Trypsin-like serine proteases"/>
    <property type="match status" value="1"/>
</dbReference>
<feature type="domain" description="Peptidase S1" evidence="5">
    <location>
        <begin position="35"/>
        <end position="279"/>
    </location>
</feature>
<dbReference type="CDD" id="cd00190">
    <property type="entry name" value="Tryp_SPc"/>
    <property type="match status" value="1"/>
</dbReference>
<dbReference type="InterPro" id="IPR001254">
    <property type="entry name" value="Trypsin_dom"/>
</dbReference>
<proteinExistence type="inferred from homology"/>
<dbReference type="Pfam" id="PF00089">
    <property type="entry name" value="Trypsin"/>
    <property type="match status" value="1"/>
</dbReference>
<dbReference type="AlphaFoldDB" id="A0A2T9YFM9"/>